<dbReference type="PANTHER" id="PTHR44825:SF1">
    <property type="entry name" value="DNAJ HOMOLOG SUBFAMILY C MEMBER 4"/>
    <property type="match status" value="1"/>
</dbReference>
<dbReference type="InterPro" id="IPR036869">
    <property type="entry name" value="J_dom_sf"/>
</dbReference>
<dbReference type="CDD" id="cd06257">
    <property type="entry name" value="DnaJ"/>
    <property type="match status" value="1"/>
</dbReference>
<feature type="transmembrane region" description="Helical" evidence="2">
    <location>
        <begin position="161"/>
        <end position="180"/>
    </location>
</feature>
<dbReference type="SUPFAM" id="SSF46565">
    <property type="entry name" value="Chaperone J-domain"/>
    <property type="match status" value="1"/>
</dbReference>
<feature type="region of interest" description="Disordered" evidence="1">
    <location>
        <begin position="97"/>
        <end position="126"/>
    </location>
</feature>
<sequence>MKLNRRTLAYKCSLWSSLTRHSPFTTHHRFSTYYDTLQVKPDATVDEIKKAFLEQSKKLHPDIDPSNPDLHKKFVRLNEAYSVLSKSDSRRQYDNRLRLRQAEPFRETSGAQRDRGSDLNSRPGHGFEDEQQRYWEQFHQPSASQQAAFHSTQRRSRNLKVFGYCIFIMLAGVFVHYIGFRKLEEAHSAFMDKKDRIIQEMYEEAKERARANGLKKQQEILRQKHAAFMAKYNPPKPGGDDK</sequence>
<evidence type="ECO:0000256" key="1">
    <source>
        <dbReference type="SAM" id="MobiDB-lite"/>
    </source>
</evidence>
<dbReference type="KEGG" id="cmk:103191434"/>
<dbReference type="EMBL" id="JW872873">
    <property type="protein sequence ID" value="AFP05391.1"/>
    <property type="molecule type" value="mRNA"/>
</dbReference>
<keyword evidence="2" id="KW-0812">Transmembrane</keyword>
<dbReference type="PROSITE" id="PS50076">
    <property type="entry name" value="DNAJ_2"/>
    <property type="match status" value="1"/>
</dbReference>
<dbReference type="OrthoDB" id="552049at2759"/>
<dbReference type="RefSeq" id="XP_042201477.1">
    <property type="nucleotide sequence ID" value="XM_042345543.1"/>
</dbReference>
<feature type="domain" description="J" evidence="3">
    <location>
        <begin position="32"/>
        <end position="97"/>
    </location>
</feature>
<dbReference type="PRINTS" id="PR00625">
    <property type="entry name" value="JDOMAIN"/>
</dbReference>
<dbReference type="RefSeq" id="XP_042201478.1">
    <property type="nucleotide sequence ID" value="XM_042345544.1"/>
</dbReference>
<reference evidence="4" key="1">
    <citation type="journal article" date="2014" name="Nature">
        <title>Elephant shark genome provides unique insights into gnathostome evolution.</title>
        <authorList>
            <consortium name="International Elephant Shark Genome Sequencing Consortium"/>
            <person name="Venkatesh B."/>
            <person name="Lee A.P."/>
            <person name="Ravi V."/>
            <person name="Maurya A.K."/>
            <person name="Lian M.M."/>
            <person name="Swann J.B."/>
            <person name="Ohta Y."/>
            <person name="Flajnik M.F."/>
            <person name="Sutoh Y."/>
            <person name="Kasahara M."/>
            <person name="Hoon S."/>
            <person name="Gangu V."/>
            <person name="Roy S.W."/>
            <person name="Irimia M."/>
            <person name="Korzh V."/>
            <person name="Kondrychyn I."/>
            <person name="Lim Z.W."/>
            <person name="Tay B.H."/>
            <person name="Tohari S."/>
            <person name="Kong K.W."/>
            <person name="Ho S."/>
            <person name="Lorente-Galdos B."/>
            <person name="Quilez J."/>
            <person name="Marques-Bonet T."/>
            <person name="Raney B.J."/>
            <person name="Ingham P.W."/>
            <person name="Tay A."/>
            <person name="Hillier L.W."/>
            <person name="Minx P."/>
            <person name="Boehm T."/>
            <person name="Wilson R.K."/>
            <person name="Brenner S."/>
            <person name="Warren W.C."/>
        </authorList>
    </citation>
    <scope>NUCLEOTIDE SEQUENCE</scope>
    <source>
        <tissue evidence="4">Brain</tissue>
    </source>
</reference>
<dbReference type="InterPro" id="IPR001623">
    <property type="entry name" value="DnaJ_domain"/>
</dbReference>
<dbReference type="Gene3D" id="1.10.287.110">
    <property type="entry name" value="DnaJ domain"/>
    <property type="match status" value="1"/>
</dbReference>
<keyword evidence="2" id="KW-1133">Transmembrane helix</keyword>
<dbReference type="Pfam" id="PF00226">
    <property type="entry name" value="DnaJ"/>
    <property type="match status" value="1"/>
</dbReference>
<organism evidence="4">
    <name type="scientific">Callorhinchus milii</name>
    <name type="common">Ghost shark</name>
    <dbReference type="NCBI Taxonomy" id="7868"/>
    <lineage>
        <taxon>Eukaryota</taxon>
        <taxon>Metazoa</taxon>
        <taxon>Chordata</taxon>
        <taxon>Craniata</taxon>
        <taxon>Vertebrata</taxon>
        <taxon>Chondrichthyes</taxon>
        <taxon>Holocephali</taxon>
        <taxon>Chimaeriformes</taxon>
        <taxon>Callorhinchidae</taxon>
        <taxon>Callorhinchus</taxon>
    </lineage>
</organism>
<evidence type="ECO:0000256" key="2">
    <source>
        <dbReference type="SAM" id="Phobius"/>
    </source>
</evidence>
<dbReference type="CTD" id="3338"/>
<protein>
    <submittedName>
        <fullName evidence="4">DnaJ-like subfamily C member 4</fullName>
    </submittedName>
</protein>
<dbReference type="SMART" id="SM00271">
    <property type="entry name" value="DnaJ"/>
    <property type="match status" value="1"/>
</dbReference>
<dbReference type="InterPro" id="IPR052763">
    <property type="entry name" value="DnaJ_C4"/>
</dbReference>
<proteinExistence type="evidence at transcript level"/>
<dbReference type="GeneID" id="103191434"/>
<evidence type="ECO:0000259" key="3">
    <source>
        <dbReference type="PROSITE" id="PS50076"/>
    </source>
</evidence>
<feature type="compositionally biased region" description="Basic and acidic residues" evidence="1">
    <location>
        <begin position="97"/>
        <end position="117"/>
    </location>
</feature>
<dbReference type="PANTHER" id="PTHR44825">
    <property type="match status" value="1"/>
</dbReference>
<name>V9L292_CALMI</name>
<evidence type="ECO:0000313" key="4">
    <source>
        <dbReference type="EMBL" id="AFP05391.1"/>
    </source>
</evidence>
<accession>V9L292</accession>
<keyword evidence="2" id="KW-0472">Membrane</keyword>
<dbReference type="AlphaFoldDB" id="V9L292"/>